<dbReference type="AlphaFoldDB" id="A0AAD3NIG4"/>
<sequence>MSNFLAACYISLNPPSSLIDLGVSGEGYEVVSAQMNPARDKIRPRISPEAPMAILFLSDSGMDGSEDRQHKTTHSCYTADLAGPTWIAMDCWTTWTNWAQDLGPPGTHLDPAKSGPGLTTGCRMNPSQGIRSDPGSVLRLDGDLVPLWLRHGRIWQGQTVNRQTGRDERVNGQTGVERTVKPSVVMGSTMPPAGKHPAMLVCSVYDFYPKQIRMVTGTTRSTHLEYTPRSGEKISCVVEHPSLKEPLI</sequence>
<name>A0AAD3NIG4_LATJO</name>
<dbReference type="InterPro" id="IPR050160">
    <property type="entry name" value="MHC/Immunoglobulin"/>
</dbReference>
<reference evidence="1" key="1">
    <citation type="submission" date="2022-08" db="EMBL/GenBank/DDBJ databases">
        <title>Genome sequencing of akame (Lates japonicus).</title>
        <authorList>
            <person name="Hashiguchi Y."/>
            <person name="Takahashi H."/>
        </authorList>
    </citation>
    <scope>NUCLEOTIDE SEQUENCE</scope>
    <source>
        <strain evidence="1">Kochi</strain>
    </source>
</reference>
<evidence type="ECO:0000313" key="1">
    <source>
        <dbReference type="EMBL" id="GLD71689.1"/>
    </source>
</evidence>
<dbReference type="SUPFAM" id="SSF48726">
    <property type="entry name" value="Immunoglobulin"/>
    <property type="match status" value="1"/>
</dbReference>
<gene>
    <name evidence="1" type="ORF">AKAME5_002301100</name>
</gene>
<proteinExistence type="predicted"/>
<dbReference type="PANTHER" id="PTHR19944">
    <property type="entry name" value="MHC CLASS II-RELATED"/>
    <property type="match status" value="1"/>
</dbReference>
<dbReference type="InterPro" id="IPR036179">
    <property type="entry name" value="Ig-like_dom_sf"/>
</dbReference>
<comment type="caution">
    <text evidence="1">The sequence shown here is derived from an EMBL/GenBank/DDBJ whole genome shotgun (WGS) entry which is preliminary data.</text>
</comment>
<organism evidence="1 2">
    <name type="scientific">Lates japonicus</name>
    <name type="common">Japanese lates</name>
    <dbReference type="NCBI Taxonomy" id="270547"/>
    <lineage>
        <taxon>Eukaryota</taxon>
        <taxon>Metazoa</taxon>
        <taxon>Chordata</taxon>
        <taxon>Craniata</taxon>
        <taxon>Vertebrata</taxon>
        <taxon>Euteleostomi</taxon>
        <taxon>Actinopterygii</taxon>
        <taxon>Neopterygii</taxon>
        <taxon>Teleostei</taxon>
        <taxon>Neoteleostei</taxon>
        <taxon>Acanthomorphata</taxon>
        <taxon>Carangaria</taxon>
        <taxon>Carangaria incertae sedis</taxon>
        <taxon>Centropomidae</taxon>
        <taxon>Lates</taxon>
    </lineage>
</organism>
<protein>
    <submittedName>
        <fullName evidence="1">H-2 class II histocompatibility antigen, E-S beta chain-like protein</fullName>
    </submittedName>
</protein>
<keyword evidence="2" id="KW-1185">Reference proteome</keyword>
<evidence type="ECO:0000313" key="2">
    <source>
        <dbReference type="Proteomes" id="UP001279410"/>
    </source>
</evidence>
<dbReference type="Proteomes" id="UP001279410">
    <property type="component" value="Unassembled WGS sequence"/>
</dbReference>
<feature type="non-terminal residue" evidence="1">
    <location>
        <position position="248"/>
    </location>
</feature>
<accession>A0AAD3NIG4</accession>
<dbReference type="PANTHER" id="PTHR19944:SF99">
    <property type="entry name" value="HLA CLASS II HISTOCOMPATIBILITY ANTIGEN, DRB1 BETA CHAIN"/>
    <property type="match status" value="1"/>
</dbReference>
<dbReference type="EMBL" id="BRZM01000697">
    <property type="protein sequence ID" value="GLD71689.1"/>
    <property type="molecule type" value="Genomic_DNA"/>
</dbReference>